<evidence type="ECO:0000256" key="3">
    <source>
        <dbReference type="ARBA" id="ARBA00022692"/>
    </source>
</evidence>
<dbReference type="InterPro" id="IPR011701">
    <property type="entry name" value="MFS"/>
</dbReference>
<keyword evidence="5 6" id="KW-0472">Membrane</keyword>
<accession>A0ABX5KA38</accession>
<feature type="transmembrane region" description="Helical" evidence="6">
    <location>
        <begin position="248"/>
        <end position="269"/>
    </location>
</feature>
<feature type="transmembrane region" description="Helical" evidence="6">
    <location>
        <begin position="378"/>
        <end position="398"/>
    </location>
</feature>
<dbReference type="PROSITE" id="PS50850">
    <property type="entry name" value="MFS"/>
    <property type="match status" value="1"/>
</dbReference>
<dbReference type="Gene3D" id="1.20.1250.20">
    <property type="entry name" value="MFS general substrate transporter like domains"/>
    <property type="match status" value="1"/>
</dbReference>
<comment type="caution">
    <text evidence="8">The sequence shown here is derived from an EMBL/GenBank/DDBJ whole genome shotgun (WGS) entry which is preliminary data.</text>
</comment>
<keyword evidence="3 6" id="KW-0812">Transmembrane</keyword>
<evidence type="ECO:0000256" key="4">
    <source>
        <dbReference type="ARBA" id="ARBA00022989"/>
    </source>
</evidence>
<sequence length="441" mass="45569">MESIENANRALSAAGATASRAKFVVGALFFINMVGYLDRQILTLFVQPIKHSLGLSDGQMGLMQGAAFVLAFTVAGPFIGRLVDQRNRRNVLAACIAIWSLSAAASGFAHNATQLFIARMGVGMGEAALLPAALSLIADYFDATRRGKALGFFLTGVYAGAGLSLAIVGFALPGMDGLAARLAAAGLPIETWRLVMFAMLLPGALCCALLVFVQEPPRAFAASHAAPLDWSGLRDWVHGIALYVPHHVSFALITFCSFATTGWVPTVLIREHGFAAREAGMTYGCLLAVIGCAAAYLGGVIGDYRSRKAGGHGRVAVAAWCLPFAAAGFATVALAPNAGIVLAGTALLSAALGVAMVIGLLSIADLAPARSRGQISSIYLIFTGLIGSAGGPACIGYANDLWGAPGRPLSLLLGLVCLAVLGAAALLLWICLGKIRARTVR</sequence>
<feature type="transmembrane region" description="Helical" evidence="6">
    <location>
        <begin position="313"/>
        <end position="334"/>
    </location>
</feature>
<comment type="subcellular location">
    <subcellularLocation>
        <location evidence="1">Membrane</location>
        <topology evidence="1">Multi-pass membrane protein</topology>
    </subcellularLocation>
</comment>
<feature type="domain" description="Major facilitator superfamily (MFS) profile" evidence="7">
    <location>
        <begin position="24"/>
        <end position="434"/>
    </location>
</feature>
<dbReference type="PANTHER" id="PTHR23505">
    <property type="entry name" value="SPINSTER"/>
    <property type="match status" value="1"/>
</dbReference>
<dbReference type="InterPro" id="IPR044770">
    <property type="entry name" value="MFS_spinster-like"/>
</dbReference>
<keyword evidence="9" id="KW-1185">Reference proteome</keyword>
<evidence type="ECO:0000256" key="6">
    <source>
        <dbReference type="SAM" id="Phobius"/>
    </source>
</evidence>
<feature type="transmembrane region" description="Helical" evidence="6">
    <location>
        <begin position="62"/>
        <end position="79"/>
    </location>
</feature>
<dbReference type="PANTHER" id="PTHR23505:SF79">
    <property type="entry name" value="PROTEIN SPINSTER"/>
    <property type="match status" value="1"/>
</dbReference>
<dbReference type="EMBL" id="QEOB01000039">
    <property type="protein sequence ID" value="PVX62702.1"/>
    <property type="molecule type" value="Genomic_DNA"/>
</dbReference>
<dbReference type="InterPro" id="IPR020846">
    <property type="entry name" value="MFS_dom"/>
</dbReference>
<feature type="transmembrane region" description="Helical" evidence="6">
    <location>
        <begin position="91"/>
        <end position="110"/>
    </location>
</feature>
<evidence type="ECO:0000256" key="5">
    <source>
        <dbReference type="ARBA" id="ARBA00023136"/>
    </source>
</evidence>
<dbReference type="Pfam" id="PF07690">
    <property type="entry name" value="MFS_1"/>
    <property type="match status" value="1"/>
</dbReference>
<name>A0ABX5KA38_9BURK</name>
<dbReference type="Proteomes" id="UP000245712">
    <property type="component" value="Unassembled WGS sequence"/>
</dbReference>
<feature type="transmembrane region" description="Helical" evidence="6">
    <location>
        <begin position="281"/>
        <end position="301"/>
    </location>
</feature>
<feature type="transmembrane region" description="Helical" evidence="6">
    <location>
        <begin position="116"/>
        <end position="138"/>
    </location>
</feature>
<keyword evidence="4 6" id="KW-1133">Transmembrane helix</keyword>
<feature type="transmembrane region" description="Helical" evidence="6">
    <location>
        <begin position="340"/>
        <end position="366"/>
    </location>
</feature>
<feature type="transmembrane region" description="Helical" evidence="6">
    <location>
        <begin position="410"/>
        <end position="432"/>
    </location>
</feature>
<organism evidence="8 9">
    <name type="scientific">Paraburkholderia unamae</name>
    <dbReference type="NCBI Taxonomy" id="219649"/>
    <lineage>
        <taxon>Bacteria</taxon>
        <taxon>Pseudomonadati</taxon>
        <taxon>Pseudomonadota</taxon>
        <taxon>Betaproteobacteria</taxon>
        <taxon>Burkholderiales</taxon>
        <taxon>Burkholderiaceae</taxon>
        <taxon>Paraburkholderia</taxon>
    </lineage>
</organism>
<dbReference type="InterPro" id="IPR036259">
    <property type="entry name" value="MFS_trans_sf"/>
</dbReference>
<dbReference type="SUPFAM" id="SSF103473">
    <property type="entry name" value="MFS general substrate transporter"/>
    <property type="match status" value="1"/>
</dbReference>
<feature type="transmembrane region" description="Helical" evidence="6">
    <location>
        <begin position="192"/>
        <end position="213"/>
    </location>
</feature>
<evidence type="ECO:0000256" key="2">
    <source>
        <dbReference type="ARBA" id="ARBA00022448"/>
    </source>
</evidence>
<protein>
    <submittedName>
        <fullName evidence="8">Sugar phosphate permease</fullName>
    </submittedName>
</protein>
<evidence type="ECO:0000259" key="7">
    <source>
        <dbReference type="PROSITE" id="PS50850"/>
    </source>
</evidence>
<reference evidence="8 9" key="1">
    <citation type="submission" date="2018-05" db="EMBL/GenBank/DDBJ databases">
        <title>Genomic Encyclopedia of Type Strains, Phase IV (KMG-V): Genome sequencing to study the core and pangenomes of soil and plant-associated prokaryotes.</title>
        <authorList>
            <person name="Whitman W."/>
        </authorList>
    </citation>
    <scope>NUCLEOTIDE SEQUENCE [LARGE SCALE GENOMIC DNA]</scope>
    <source>
        <strain evidence="8 9">SCZa-39</strain>
    </source>
</reference>
<dbReference type="RefSeq" id="WP_165842122.1">
    <property type="nucleotide sequence ID" value="NZ_QEOB01000039.1"/>
</dbReference>
<proteinExistence type="predicted"/>
<gene>
    <name evidence="8" type="ORF">C7402_1399</name>
</gene>
<keyword evidence="2" id="KW-0813">Transport</keyword>
<feature type="transmembrane region" description="Helical" evidence="6">
    <location>
        <begin position="21"/>
        <end position="42"/>
    </location>
</feature>
<evidence type="ECO:0000313" key="8">
    <source>
        <dbReference type="EMBL" id="PVX62702.1"/>
    </source>
</evidence>
<evidence type="ECO:0000256" key="1">
    <source>
        <dbReference type="ARBA" id="ARBA00004141"/>
    </source>
</evidence>
<evidence type="ECO:0000313" key="9">
    <source>
        <dbReference type="Proteomes" id="UP000245712"/>
    </source>
</evidence>
<feature type="transmembrane region" description="Helical" evidence="6">
    <location>
        <begin position="150"/>
        <end position="172"/>
    </location>
</feature>